<dbReference type="Proteomes" id="UP000271162">
    <property type="component" value="Unassembled WGS sequence"/>
</dbReference>
<name>A0A0N4Y662_NIPBR</name>
<accession>A0A0N4Y662</accession>
<reference evidence="1 2" key="2">
    <citation type="submission" date="2018-11" db="EMBL/GenBank/DDBJ databases">
        <authorList>
            <consortium name="Pathogen Informatics"/>
        </authorList>
    </citation>
    <scope>NUCLEOTIDE SEQUENCE [LARGE SCALE GENOMIC DNA]</scope>
</reference>
<dbReference type="WBParaSite" id="NBR_0001155001-mRNA-1">
    <property type="protein sequence ID" value="NBR_0001155001-mRNA-1"/>
    <property type="gene ID" value="NBR_0001155001"/>
</dbReference>
<dbReference type="AlphaFoldDB" id="A0A0N4Y662"/>
<gene>
    <name evidence="1" type="ORF">NBR_LOCUS11551</name>
</gene>
<organism evidence="3">
    <name type="scientific">Nippostrongylus brasiliensis</name>
    <name type="common">Rat hookworm</name>
    <dbReference type="NCBI Taxonomy" id="27835"/>
    <lineage>
        <taxon>Eukaryota</taxon>
        <taxon>Metazoa</taxon>
        <taxon>Ecdysozoa</taxon>
        <taxon>Nematoda</taxon>
        <taxon>Chromadorea</taxon>
        <taxon>Rhabditida</taxon>
        <taxon>Rhabditina</taxon>
        <taxon>Rhabditomorpha</taxon>
        <taxon>Strongyloidea</taxon>
        <taxon>Heligmosomidae</taxon>
        <taxon>Nippostrongylus</taxon>
    </lineage>
</organism>
<protein>
    <submittedName>
        <fullName evidence="3">Histidine kinase</fullName>
    </submittedName>
</protein>
<evidence type="ECO:0000313" key="1">
    <source>
        <dbReference type="EMBL" id="VDL75140.1"/>
    </source>
</evidence>
<evidence type="ECO:0000313" key="2">
    <source>
        <dbReference type="Proteomes" id="UP000271162"/>
    </source>
</evidence>
<proteinExistence type="predicted"/>
<keyword evidence="2" id="KW-1185">Reference proteome</keyword>
<sequence length="72" mass="8191">MRSNLLRNATVWLKKNQMSQKNKLCFSLQLYGGEVVLDLDHSIRKSLLDTTEALAIEQVRGRSAQLDNLSMV</sequence>
<dbReference type="EMBL" id="UYSL01020548">
    <property type="protein sequence ID" value="VDL75140.1"/>
    <property type="molecule type" value="Genomic_DNA"/>
</dbReference>
<evidence type="ECO:0000313" key="3">
    <source>
        <dbReference type="WBParaSite" id="NBR_0001155001-mRNA-1"/>
    </source>
</evidence>
<reference evidence="3" key="1">
    <citation type="submission" date="2017-02" db="UniProtKB">
        <authorList>
            <consortium name="WormBaseParasite"/>
        </authorList>
    </citation>
    <scope>IDENTIFICATION</scope>
</reference>